<dbReference type="Pfam" id="PF13896">
    <property type="entry name" value="Glyco_transf_49"/>
    <property type="match status" value="1"/>
</dbReference>
<dbReference type="EMBL" id="ACPB03017896">
    <property type="status" value="NOT_ANNOTATED_CDS"/>
    <property type="molecule type" value="Genomic_DNA"/>
</dbReference>
<evidence type="ECO:0000313" key="1">
    <source>
        <dbReference type="EnsemblMetazoa" id="RPRC001052-PA"/>
    </source>
</evidence>
<dbReference type="InParanoid" id="T1HAJ7"/>
<dbReference type="eggNOG" id="KOG3765">
    <property type="taxonomic scope" value="Eukaryota"/>
</dbReference>
<dbReference type="STRING" id="13249.T1HAJ7"/>
<dbReference type="EMBL" id="ACPB03017897">
    <property type="status" value="NOT_ANNOTATED_CDS"/>
    <property type="molecule type" value="Genomic_DNA"/>
</dbReference>
<keyword evidence="2" id="KW-1185">Reference proteome</keyword>
<name>T1HAJ7_RHOPR</name>
<dbReference type="Proteomes" id="UP000015103">
    <property type="component" value="Unassembled WGS sequence"/>
</dbReference>
<dbReference type="EMBL" id="ACPB03017894">
    <property type="status" value="NOT_ANNOTATED_CDS"/>
    <property type="molecule type" value="Genomic_DNA"/>
</dbReference>
<reference evidence="1" key="1">
    <citation type="submission" date="2015-05" db="UniProtKB">
        <authorList>
            <consortium name="EnsemblMetazoa"/>
        </authorList>
    </citation>
    <scope>IDENTIFICATION</scope>
</reference>
<dbReference type="EMBL" id="ACPB03017893">
    <property type="status" value="NOT_ANNOTATED_CDS"/>
    <property type="molecule type" value="Genomic_DNA"/>
</dbReference>
<proteinExistence type="predicted"/>
<dbReference type="HOGENOM" id="CLU_547816_0_0_1"/>
<dbReference type="VEuPathDB" id="VectorBase:RPRC001052"/>
<protein>
    <submittedName>
        <fullName evidence="1">Uncharacterized protein</fullName>
    </submittedName>
</protein>
<dbReference type="EnsemblMetazoa" id="RPRC001052-RA">
    <property type="protein sequence ID" value="RPRC001052-PA"/>
    <property type="gene ID" value="RPRC001052"/>
</dbReference>
<dbReference type="FunCoup" id="T1HAJ7">
    <property type="interactions" value="138"/>
</dbReference>
<accession>T1HAJ7</accession>
<evidence type="ECO:0000313" key="2">
    <source>
        <dbReference type="Proteomes" id="UP000015103"/>
    </source>
</evidence>
<dbReference type="EMBL" id="ACPB03017895">
    <property type="status" value="NOT_ANNOTATED_CDS"/>
    <property type="molecule type" value="Genomic_DNA"/>
</dbReference>
<dbReference type="AlphaFoldDB" id="T1HAJ7"/>
<dbReference type="PANTHER" id="PTHR47412:SF1">
    <property type="entry name" value="FI01434P-RELATED"/>
    <property type="match status" value="1"/>
</dbReference>
<organism evidence="1 2">
    <name type="scientific">Rhodnius prolixus</name>
    <name type="common">Triatomid bug</name>
    <dbReference type="NCBI Taxonomy" id="13249"/>
    <lineage>
        <taxon>Eukaryota</taxon>
        <taxon>Metazoa</taxon>
        <taxon>Ecdysozoa</taxon>
        <taxon>Arthropoda</taxon>
        <taxon>Hexapoda</taxon>
        <taxon>Insecta</taxon>
        <taxon>Pterygota</taxon>
        <taxon>Neoptera</taxon>
        <taxon>Paraneoptera</taxon>
        <taxon>Hemiptera</taxon>
        <taxon>Heteroptera</taxon>
        <taxon>Panheteroptera</taxon>
        <taxon>Cimicomorpha</taxon>
        <taxon>Reduviidae</taxon>
        <taxon>Triatominae</taxon>
        <taxon>Rhodnius</taxon>
    </lineage>
</organism>
<dbReference type="PANTHER" id="PTHR47412">
    <property type="entry name" value="FI01434P-RELATED"/>
    <property type="match status" value="1"/>
</dbReference>
<sequence length="498" mass="55848">MAFEIGQYRNQPIAYITRFPFYCRRNNVTNLVAHLFVFSSNAPSSVVKYKINFSGGVMYLPRAGHASKTELALPPQHLSKSCGSTLCSRSSIFTWYTHGTSVFLALPAVVTSSTYNRTERPSDGGLGLEGVPALDDGRAGEPSRRILLDIGSQPPSFVAPSTNTLGPGSSVMPTNRTSPPTTEHSTTVSSQGNIDCVDRRPLHYIAQRGDYWVLYNYIVATTQFRCWESVTYTTHADYTFMENLEPLLDRWKGPISLALHAPGTDFETTLRTIHYLRDCSPQPISQLVTFHIYFPSKHLPKMVPKSDKLFLDRYNCSIPAPWFNATTYKTQKKLMYPINVGRNIARESATTHYLLASDIELYPSPGVINDFLDMIRRNGPSLRHGKPKVFPLSIFELEANMSLPNDKTELVTMLKNGSAIPFHKKVCPRCHNVPHSKEWLKANSSQGGLAVFHIGKRKLDIFGDDRQQSDLLPLVTRMKLKVKGYETELPLKLNISAT</sequence>